<name>A0ABM8GAK5_9MICO</name>
<feature type="transmembrane region" description="Helical" evidence="13">
    <location>
        <begin position="70"/>
        <end position="94"/>
    </location>
</feature>
<keyword evidence="11" id="KW-0407">Ion channel</keyword>
<protein>
    <recommendedName>
        <fullName evidence="16">DUF1211 domain-containing protein</fullName>
    </recommendedName>
</protein>
<keyword evidence="8 13" id="KW-1133">Transmembrane helix</keyword>
<evidence type="ECO:0008006" key="16">
    <source>
        <dbReference type="Google" id="ProtNLM"/>
    </source>
</evidence>
<feature type="transmembrane region" description="Helical" evidence="13">
    <location>
        <begin position="39"/>
        <end position="58"/>
    </location>
</feature>
<dbReference type="RefSeq" id="WP_286278620.1">
    <property type="nucleotide sequence ID" value="NZ_AP027731.1"/>
</dbReference>
<proteinExistence type="inferred from homology"/>
<comment type="subcellular location">
    <subcellularLocation>
        <location evidence="1">Membrane</location>
        <topology evidence="1">Multi-pass membrane protein</topology>
    </subcellularLocation>
</comment>
<sequence>MRSGRVEAFSDGVIAILITVMVLELPKPEGVTWEALREVLPVLLAYLLSFVYLGIYWNNHHHMFQAISRVSGSVLWANLHLLFWLSLVPFATAWMSENGFAMIPTAVYGIVLLANGIAYFLLQRRLLRVQGPNSRLAVAIGRDLKGWSSPGLYILGIALSFVSPWLGLAVYVFVALMWLVPDRRVERLIEHEAAEKAERKSHEGAASA</sequence>
<evidence type="ECO:0000256" key="12">
    <source>
        <dbReference type="ARBA" id="ARBA00034430"/>
    </source>
</evidence>
<evidence type="ECO:0000256" key="3">
    <source>
        <dbReference type="ARBA" id="ARBA00022448"/>
    </source>
</evidence>
<dbReference type="PANTHER" id="PTHR31462:SF5">
    <property type="entry name" value="ENDOSOMAL_LYSOSOMAL PROTON CHANNEL TMEM175"/>
    <property type="match status" value="1"/>
</dbReference>
<keyword evidence="7" id="KW-0630">Potassium</keyword>
<feature type="transmembrane region" description="Helical" evidence="13">
    <location>
        <begin position="9"/>
        <end position="27"/>
    </location>
</feature>
<evidence type="ECO:0000256" key="5">
    <source>
        <dbReference type="ARBA" id="ARBA00022692"/>
    </source>
</evidence>
<evidence type="ECO:0000256" key="4">
    <source>
        <dbReference type="ARBA" id="ARBA00022538"/>
    </source>
</evidence>
<evidence type="ECO:0000256" key="8">
    <source>
        <dbReference type="ARBA" id="ARBA00022989"/>
    </source>
</evidence>
<evidence type="ECO:0000256" key="1">
    <source>
        <dbReference type="ARBA" id="ARBA00004141"/>
    </source>
</evidence>
<keyword evidence="5 13" id="KW-0812">Transmembrane</keyword>
<feature type="transmembrane region" description="Helical" evidence="13">
    <location>
        <begin position="152"/>
        <end position="180"/>
    </location>
</feature>
<evidence type="ECO:0000256" key="10">
    <source>
        <dbReference type="ARBA" id="ARBA00023136"/>
    </source>
</evidence>
<dbReference type="Pfam" id="PF06736">
    <property type="entry name" value="TMEM175"/>
    <property type="match status" value="1"/>
</dbReference>
<comment type="catalytic activity">
    <reaction evidence="12">
        <text>K(+)(in) = K(+)(out)</text>
        <dbReference type="Rhea" id="RHEA:29463"/>
        <dbReference type="ChEBI" id="CHEBI:29103"/>
    </reaction>
</comment>
<keyword evidence="3" id="KW-0813">Transport</keyword>
<reference evidence="15" key="1">
    <citation type="journal article" date="2019" name="Int. J. Syst. Evol. Microbiol.">
        <title>The Global Catalogue of Microorganisms (GCM) 10K type strain sequencing project: providing services to taxonomists for standard genome sequencing and annotation.</title>
        <authorList>
            <consortium name="The Broad Institute Genomics Platform"/>
            <consortium name="The Broad Institute Genome Sequencing Center for Infectious Disease"/>
            <person name="Wu L."/>
            <person name="Ma J."/>
        </authorList>
    </citation>
    <scope>NUCLEOTIDE SEQUENCE [LARGE SCALE GENOMIC DNA]</scope>
    <source>
        <strain evidence="15">NBRC 108725</strain>
    </source>
</reference>
<feature type="transmembrane region" description="Helical" evidence="13">
    <location>
        <begin position="100"/>
        <end position="122"/>
    </location>
</feature>
<evidence type="ECO:0000256" key="2">
    <source>
        <dbReference type="ARBA" id="ARBA00006920"/>
    </source>
</evidence>
<evidence type="ECO:0000313" key="15">
    <source>
        <dbReference type="Proteomes" id="UP001321498"/>
    </source>
</evidence>
<evidence type="ECO:0000256" key="11">
    <source>
        <dbReference type="ARBA" id="ARBA00023303"/>
    </source>
</evidence>
<keyword evidence="4" id="KW-0633">Potassium transport</keyword>
<dbReference type="EMBL" id="AP027731">
    <property type="protein sequence ID" value="BDZ45248.1"/>
    <property type="molecule type" value="Genomic_DNA"/>
</dbReference>
<accession>A0ABM8GAK5</accession>
<evidence type="ECO:0000313" key="14">
    <source>
        <dbReference type="EMBL" id="BDZ45248.1"/>
    </source>
</evidence>
<organism evidence="14 15">
    <name type="scientific">Naasia aerilata</name>
    <dbReference type="NCBI Taxonomy" id="1162966"/>
    <lineage>
        <taxon>Bacteria</taxon>
        <taxon>Bacillati</taxon>
        <taxon>Actinomycetota</taxon>
        <taxon>Actinomycetes</taxon>
        <taxon>Micrococcales</taxon>
        <taxon>Microbacteriaceae</taxon>
        <taxon>Naasia</taxon>
    </lineage>
</organism>
<dbReference type="PANTHER" id="PTHR31462">
    <property type="entry name" value="ENDOSOMAL/LYSOSOMAL POTASSIUM CHANNEL TMEM175"/>
    <property type="match status" value="1"/>
</dbReference>
<dbReference type="Proteomes" id="UP001321498">
    <property type="component" value="Chromosome"/>
</dbReference>
<keyword evidence="6" id="KW-0631">Potassium channel</keyword>
<evidence type="ECO:0000256" key="9">
    <source>
        <dbReference type="ARBA" id="ARBA00023065"/>
    </source>
</evidence>
<dbReference type="InterPro" id="IPR010617">
    <property type="entry name" value="TMEM175-like"/>
</dbReference>
<keyword evidence="9" id="KW-0406">Ion transport</keyword>
<evidence type="ECO:0000256" key="13">
    <source>
        <dbReference type="SAM" id="Phobius"/>
    </source>
</evidence>
<keyword evidence="15" id="KW-1185">Reference proteome</keyword>
<gene>
    <name evidence="14" type="ORF">GCM10025866_11570</name>
</gene>
<evidence type="ECO:0000256" key="7">
    <source>
        <dbReference type="ARBA" id="ARBA00022958"/>
    </source>
</evidence>
<comment type="similarity">
    <text evidence="2">Belongs to the TMEM175 family.</text>
</comment>
<keyword evidence="10 13" id="KW-0472">Membrane</keyword>
<evidence type="ECO:0000256" key="6">
    <source>
        <dbReference type="ARBA" id="ARBA00022826"/>
    </source>
</evidence>